<dbReference type="AlphaFoldDB" id="A0A6A2YI38"/>
<keyword evidence="2" id="KW-1185">Reference proteome</keyword>
<dbReference type="PANTHER" id="PTHR47623">
    <property type="entry name" value="OS09G0287300 PROTEIN"/>
    <property type="match status" value="1"/>
</dbReference>
<comment type="caution">
    <text evidence="1">The sequence shown here is derived from an EMBL/GenBank/DDBJ whole genome shotgun (WGS) entry which is preliminary data.</text>
</comment>
<evidence type="ECO:0000313" key="1">
    <source>
        <dbReference type="EMBL" id="KAE8674774.1"/>
    </source>
</evidence>
<evidence type="ECO:0000313" key="2">
    <source>
        <dbReference type="Proteomes" id="UP000436088"/>
    </source>
</evidence>
<gene>
    <name evidence="1" type="ORF">F3Y22_tig00111715pilonHSYRG00013</name>
</gene>
<dbReference type="Proteomes" id="UP000436088">
    <property type="component" value="Unassembled WGS sequence"/>
</dbReference>
<reference evidence="1" key="1">
    <citation type="submission" date="2019-09" db="EMBL/GenBank/DDBJ databases">
        <title>Draft genome information of white flower Hibiscus syriacus.</title>
        <authorList>
            <person name="Kim Y.-M."/>
        </authorList>
    </citation>
    <scope>NUCLEOTIDE SEQUENCE [LARGE SCALE GENOMIC DNA]</scope>
    <source>
        <strain evidence="1">YM2019G1</strain>
    </source>
</reference>
<protein>
    <submittedName>
        <fullName evidence="1">Uncharacterized protein</fullName>
    </submittedName>
</protein>
<dbReference type="EMBL" id="VEPZ02001409">
    <property type="protein sequence ID" value="KAE8674774.1"/>
    <property type="molecule type" value="Genomic_DNA"/>
</dbReference>
<sequence>MVNATMWRIPAPSYHDRPLSKSGRVDDVAVSRELQRMGWIPQLILSRLASLSSLSYFENLVLILEGKEELNLLIHVAPAMPCEPEKHLKLCRNRCMGHNRGWEEAASMFTGTSVELKTCNAALLEAPGQSWEEGMISGLMEEVGSTLCRTGLGNYLLN</sequence>
<accession>A0A6A2YI38</accession>
<proteinExistence type="predicted"/>
<organism evidence="1 2">
    <name type="scientific">Hibiscus syriacus</name>
    <name type="common">Rose of Sharon</name>
    <dbReference type="NCBI Taxonomy" id="106335"/>
    <lineage>
        <taxon>Eukaryota</taxon>
        <taxon>Viridiplantae</taxon>
        <taxon>Streptophyta</taxon>
        <taxon>Embryophyta</taxon>
        <taxon>Tracheophyta</taxon>
        <taxon>Spermatophyta</taxon>
        <taxon>Magnoliopsida</taxon>
        <taxon>eudicotyledons</taxon>
        <taxon>Gunneridae</taxon>
        <taxon>Pentapetalae</taxon>
        <taxon>rosids</taxon>
        <taxon>malvids</taxon>
        <taxon>Malvales</taxon>
        <taxon>Malvaceae</taxon>
        <taxon>Malvoideae</taxon>
        <taxon>Hibiscus</taxon>
    </lineage>
</organism>
<name>A0A6A2YI38_HIBSY</name>
<dbReference type="PANTHER" id="PTHR47623:SF1">
    <property type="entry name" value="OS09G0287300 PROTEIN"/>
    <property type="match status" value="1"/>
</dbReference>